<dbReference type="Proteomes" id="UP000323708">
    <property type="component" value="Unassembled WGS sequence"/>
</dbReference>
<evidence type="ECO:0000313" key="10">
    <source>
        <dbReference type="Proteomes" id="UP000323708"/>
    </source>
</evidence>
<evidence type="ECO:0000256" key="2">
    <source>
        <dbReference type="ARBA" id="ARBA00022692"/>
    </source>
</evidence>
<feature type="domain" description="Translocation and assembly module TamB C-terminal" evidence="6">
    <location>
        <begin position="880"/>
        <end position="1101"/>
    </location>
</feature>
<dbReference type="GO" id="GO:0097347">
    <property type="term" value="C:TAM protein secretion complex"/>
    <property type="evidence" value="ECO:0007669"/>
    <property type="project" value="TreeGrafter"/>
</dbReference>
<evidence type="ECO:0000313" key="9">
    <source>
        <dbReference type="EMBL" id="KAA1188441.1"/>
    </source>
</evidence>
<dbReference type="InterPro" id="IPR010827">
    <property type="entry name" value="BamA/TamA_POTRA"/>
</dbReference>
<dbReference type="InterPro" id="IPR035243">
    <property type="entry name" value="TamA_POTRA_Dom_1"/>
</dbReference>
<feature type="domain" description="Bacterial surface antigen (D15)" evidence="5">
    <location>
        <begin position="1649"/>
        <end position="1825"/>
    </location>
</feature>
<dbReference type="GO" id="GO:0009306">
    <property type="term" value="P:protein secretion"/>
    <property type="evidence" value="ECO:0007669"/>
    <property type="project" value="InterPro"/>
</dbReference>
<dbReference type="InterPro" id="IPR000184">
    <property type="entry name" value="Bac_surfAg_D15"/>
</dbReference>
<comment type="subcellular location">
    <subcellularLocation>
        <location evidence="1">Membrane</location>
        <topology evidence="1">Single-pass membrane protein</topology>
    </subcellularLocation>
</comment>
<dbReference type="GO" id="GO:0005886">
    <property type="term" value="C:plasma membrane"/>
    <property type="evidence" value="ECO:0007669"/>
    <property type="project" value="InterPro"/>
</dbReference>
<sequence length="1825" mass="193943">MVLSKTVKLAMALLAAVALLCLVAVAGLWWLAGSDRGSALLAGQVQQRLGDDIQWQQFSGSLLGAMTVNGVTISQPGLEASVERLQIAWSPAALLRGELLIDSATVQGVDIVSTASDSEPATGPFLPGSLPLPVDVTLQGLAIQDISWRSGDGPPLLIDSVSVAAAIKDRALRIDSLTVAAPGGSIALRGDVVLRNDMPVDINAEWSGSVPLAAGAAAELAGNAVLNGDLAWGDTLAFDLAFGASAEGLQALNAELPDALALDGDIEGSQGDNRAEVRRLQVSLRETALSFLASGKVSGLDQPAPRFEGELAWRALRWPLMTDPILAESANGKLAIAGSTEAYELTVNAALAGQDIPPGQWQLQGSGDTTQLQIAALRGQLLDGEVNIRGPVHWQPAPRWALQIDATRLNPAALTELPGQLSLALETSGQLQADGEVQALIDLQALSGELMGYPVAASAVAEIAGERITLQQLRAQSDDNSLAADGHLEGDALALRWQADINDPGVLLDGATGAIMAQGELAGTISAPLLSAEISGGTLALDNLQLESLALRLQSGIELQSALAIDLSTGELRSDGEALAKALQLQVDGTLGQHRLRFQGRTASETLSLGLSGGLGTGRSNWRGTVTGLDLASEQLGSWQLRQGGALALSAQEASLANTCLEQQSSSAALCTAAAWQADGDSTLVAKLQELPLQGLLDTASGSVSANIDAAMDAQGMLRASGAIDLSPGVIQVDTQAGLRQLHYAGGVTGFRIDNDGLQADTSLGLPEQGRVSGNISLPNLKRWPLPAQQPLKGQLKANIPELEGLAAWLPDVSAAAGSLDADLALAGSLEQPAIAGEVALRNGAADIPMAGLKLRRVSLLATSDPDTTGLLDIAGSAASGDGQLQVKGSVNLDTQSADVALQGESFTVYNTADARVAVSPDLAISWLEDTLRLRGDIRVPAADITPQIQLSPAALAASPEQQASSGQRVAPSADVVVINRSVEPPPDLFSTAAPFRIDSQVRLVLGDAVNVNAVGFRSQITGAVTFTNSPDQADIMPTARGRLALEGGTFRSFGQDLQIENGQIIFADVTASEPELNIRAVRWIDNDPQVTAAGVSISGTRCWNCSRGRSCRPAKYRATCSPGARRAHGTTCSAWALTSARASTWATATTWSRTPVSSTRCLRSPRATVSAPTWVKRITTSMRPLPMSTETNTEWCVARRLFAFSCLWLLLCAPAAVGATVAVSVTGLEGELLQNVEASLRIRARQQDSQLDAETITALHNEATWEIRRALEPFGYYRPRIDATLTPPGNDNAAWQAAYAVIPGESVAIAEVSATLRGPGETDTALQRATNDIPLRPGDTLDHRDYEAAKVRLLEQAQTLGFLDAEFSEHRVEVDMASYAASVQLLLDTGPRYRFGPISFSQQQFATDYLEHYLVISEGDVYNPDAIARQRAALSRSGHFREVNIVTGEPLGDTQPAIPIGIELTPFKPNRYRGRLGWGTDYGLGGQLDWTRRYLGRKGHQLTLGATAVEDRNRIAGDASYTIPIAPLSGSSIEFTARHESKDLTFDDVDLDEGGETRIATNIASMYWHMPRLSWHDFTFDRSIGLGVAAETYDIFEVVFGNLSDSSQQDIIESIGRETYDILAPDFETVVPTLRLELYRADDPLYIRRGDFYKLALLGASEDLGSNISFWQLRADTWNIFPVGENNRLLLRSSLGYSDAESETALGINFNQLPEYFEFRAGGARSVRGYGFEELFAADTITGGKHLLVASVEYEQQIIPDFSAAVFLDAGNAFNDFDDIGEKLGAGFGLRWRSPVGLARIDFGFPLDDAEDSFQIYITVGPEF</sequence>
<evidence type="ECO:0000259" key="5">
    <source>
        <dbReference type="Pfam" id="PF01103"/>
    </source>
</evidence>
<dbReference type="Pfam" id="PF04357">
    <property type="entry name" value="TamB"/>
    <property type="match status" value="1"/>
</dbReference>
<feature type="domain" description="TamA POTRA" evidence="8">
    <location>
        <begin position="1224"/>
        <end position="1303"/>
    </location>
</feature>
<proteinExistence type="predicted"/>
<comment type="caution">
    <text evidence="9">The sequence shown here is derived from an EMBL/GenBank/DDBJ whole genome shotgun (WGS) entry which is preliminary data.</text>
</comment>
<evidence type="ECO:0000256" key="1">
    <source>
        <dbReference type="ARBA" id="ARBA00004167"/>
    </source>
</evidence>
<feature type="domain" description="POTRA" evidence="7">
    <location>
        <begin position="1394"/>
        <end position="1448"/>
    </location>
</feature>
<dbReference type="InterPro" id="IPR007452">
    <property type="entry name" value="TamB_C"/>
</dbReference>
<dbReference type="Pfam" id="PF01103">
    <property type="entry name" value="Omp85"/>
    <property type="match status" value="1"/>
</dbReference>
<dbReference type="Gene3D" id="2.40.160.50">
    <property type="entry name" value="membrane protein fhac: a member of the omp85/tpsb transporter family"/>
    <property type="match status" value="1"/>
</dbReference>
<name>A0A5B0WQI1_9GAMM</name>
<dbReference type="GO" id="GO:0019867">
    <property type="term" value="C:outer membrane"/>
    <property type="evidence" value="ECO:0007669"/>
    <property type="project" value="InterPro"/>
</dbReference>
<reference evidence="9 10" key="1">
    <citation type="submission" date="2019-09" db="EMBL/GenBank/DDBJ databases">
        <authorList>
            <person name="Chen X.-Y."/>
        </authorList>
    </citation>
    <scope>NUCLEOTIDE SEQUENCE [LARGE SCALE GENOMIC DNA]</scope>
    <source>
        <strain evidence="9 10">NY5</strain>
    </source>
</reference>
<keyword evidence="10" id="KW-1185">Reference proteome</keyword>
<dbReference type="EMBL" id="VTUX01000010">
    <property type="protein sequence ID" value="KAA1188441.1"/>
    <property type="molecule type" value="Genomic_DNA"/>
</dbReference>
<dbReference type="PANTHER" id="PTHR36985">
    <property type="entry name" value="TRANSLOCATION AND ASSEMBLY MODULE SUBUNIT TAMB"/>
    <property type="match status" value="1"/>
</dbReference>
<dbReference type="Gene3D" id="3.10.20.310">
    <property type="entry name" value="membrane protein fhac"/>
    <property type="match status" value="3"/>
</dbReference>
<organism evidence="9 10">
    <name type="scientific">Pseudohalioglobus sediminis</name>
    <dbReference type="NCBI Taxonomy" id="2606449"/>
    <lineage>
        <taxon>Bacteria</taxon>
        <taxon>Pseudomonadati</taxon>
        <taxon>Pseudomonadota</taxon>
        <taxon>Gammaproteobacteria</taxon>
        <taxon>Cellvibrionales</taxon>
        <taxon>Halieaceae</taxon>
        <taxon>Pseudohalioglobus</taxon>
    </lineage>
</organism>
<evidence type="ECO:0000259" key="8">
    <source>
        <dbReference type="Pfam" id="PF17243"/>
    </source>
</evidence>
<evidence type="ECO:0000259" key="7">
    <source>
        <dbReference type="Pfam" id="PF07244"/>
    </source>
</evidence>
<accession>A0A5B0WQI1</accession>
<dbReference type="Pfam" id="PF17243">
    <property type="entry name" value="POTRA_TamA_1"/>
    <property type="match status" value="1"/>
</dbReference>
<dbReference type="PANTHER" id="PTHR36985:SF1">
    <property type="entry name" value="TRANSLOCATION AND ASSEMBLY MODULE SUBUNIT TAMB"/>
    <property type="match status" value="1"/>
</dbReference>
<evidence type="ECO:0000259" key="6">
    <source>
        <dbReference type="Pfam" id="PF04357"/>
    </source>
</evidence>
<protein>
    <submittedName>
        <fullName evidence="9">BamA/TamA family outer membrane protein</fullName>
    </submittedName>
</protein>
<gene>
    <name evidence="9" type="ORF">F0M18_18265</name>
</gene>
<evidence type="ECO:0000256" key="3">
    <source>
        <dbReference type="ARBA" id="ARBA00022989"/>
    </source>
</evidence>
<keyword evidence="4" id="KW-0472">Membrane</keyword>
<evidence type="ECO:0000256" key="4">
    <source>
        <dbReference type="ARBA" id="ARBA00023136"/>
    </source>
</evidence>
<dbReference type="RefSeq" id="WP_149612906.1">
    <property type="nucleotide sequence ID" value="NZ_VTUX01000010.1"/>
</dbReference>
<keyword evidence="2" id="KW-0812">Transmembrane</keyword>
<dbReference type="Pfam" id="PF07244">
    <property type="entry name" value="POTRA"/>
    <property type="match status" value="1"/>
</dbReference>
<keyword evidence="3" id="KW-1133">Transmembrane helix</keyword>